<gene>
    <name evidence="6" type="ORF">Dthio_PD1250</name>
</gene>
<evidence type="ECO:0000259" key="5">
    <source>
        <dbReference type="Pfam" id="PF01168"/>
    </source>
</evidence>
<dbReference type="PANTHER" id="PTHR10146">
    <property type="entry name" value="PROLINE SYNTHETASE CO-TRANSCRIBED BACTERIAL HOMOLOG PROTEIN"/>
    <property type="match status" value="1"/>
</dbReference>
<dbReference type="SUPFAM" id="SSF51419">
    <property type="entry name" value="PLP-binding barrel"/>
    <property type="match status" value="1"/>
</dbReference>
<dbReference type="InterPro" id="IPR001608">
    <property type="entry name" value="Ala_racemase_N"/>
</dbReference>
<dbReference type="GO" id="GO:0030170">
    <property type="term" value="F:pyridoxal phosphate binding"/>
    <property type="evidence" value="ECO:0007669"/>
    <property type="project" value="UniProtKB-UniRule"/>
</dbReference>
<dbReference type="Pfam" id="PF01168">
    <property type="entry name" value="Ala_racemase_N"/>
    <property type="match status" value="1"/>
</dbReference>
<organism evidence="6 7">
    <name type="scientific">Desulfonatronospira thiodismutans ASO3-1</name>
    <dbReference type="NCBI Taxonomy" id="555779"/>
    <lineage>
        <taxon>Bacteria</taxon>
        <taxon>Pseudomonadati</taxon>
        <taxon>Thermodesulfobacteriota</taxon>
        <taxon>Desulfovibrionia</taxon>
        <taxon>Desulfovibrionales</taxon>
        <taxon>Desulfonatronovibrionaceae</taxon>
        <taxon>Desulfonatronospira</taxon>
    </lineage>
</organism>
<proteinExistence type="inferred from homology"/>
<comment type="caution">
    <text evidence="6">The sequence shown here is derived from an EMBL/GenBank/DDBJ whole genome shotgun (WGS) entry which is preliminary data.</text>
</comment>
<dbReference type="PANTHER" id="PTHR10146:SF14">
    <property type="entry name" value="PYRIDOXAL PHOSPHATE HOMEOSTASIS PROTEIN"/>
    <property type="match status" value="1"/>
</dbReference>
<evidence type="ECO:0000256" key="4">
    <source>
        <dbReference type="RuleBase" id="RU004514"/>
    </source>
</evidence>
<dbReference type="eggNOG" id="COG0325">
    <property type="taxonomic scope" value="Bacteria"/>
</dbReference>
<dbReference type="CDD" id="cd00635">
    <property type="entry name" value="PLPDE_III_YBL036c_like"/>
    <property type="match status" value="1"/>
</dbReference>
<name>D6ST95_9BACT</name>
<dbReference type="Gene3D" id="3.20.20.10">
    <property type="entry name" value="Alanine racemase"/>
    <property type="match status" value="1"/>
</dbReference>
<dbReference type="Proteomes" id="UP000005496">
    <property type="component" value="Unassembled WGS sequence"/>
</dbReference>
<accession>D6ST95</accession>
<evidence type="ECO:0000313" key="7">
    <source>
        <dbReference type="Proteomes" id="UP000005496"/>
    </source>
</evidence>
<dbReference type="FunFam" id="3.20.20.10:FF:000018">
    <property type="entry name" value="Pyridoxal phosphate homeostasis protein"/>
    <property type="match status" value="1"/>
</dbReference>
<comment type="function">
    <text evidence="2">Pyridoxal 5'-phosphate (PLP)-binding protein, which is involved in PLP homeostasis.</text>
</comment>
<keyword evidence="1 2" id="KW-0663">Pyridoxal phosphate</keyword>
<dbReference type="AlphaFoldDB" id="D6ST95"/>
<dbReference type="InterPro" id="IPR011078">
    <property type="entry name" value="PyrdxlP_homeostasis"/>
</dbReference>
<dbReference type="PIRSF" id="PIRSF004848">
    <property type="entry name" value="YBL036c_PLPDEIII"/>
    <property type="match status" value="1"/>
</dbReference>
<dbReference type="InterPro" id="IPR029066">
    <property type="entry name" value="PLP-binding_barrel"/>
</dbReference>
<dbReference type="NCBIfam" id="TIGR00044">
    <property type="entry name" value="YggS family pyridoxal phosphate-dependent enzyme"/>
    <property type="match status" value="1"/>
</dbReference>
<dbReference type="EMBL" id="ACJN02000003">
    <property type="protein sequence ID" value="EFI33911.1"/>
    <property type="molecule type" value="Genomic_DNA"/>
</dbReference>
<evidence type="ECO:0000313" key="6">
    <source>
        <dbReference type="EMBL" id="EFI33911.1"/>
    </source>
</evidence>
<dbReference type="OrthoDB" id="9804072at2"/>
<feature type="modified residue" description="N6-(pyridoxal phosphate)lysine" evidence="2 3">
    <location>
        <position position="47"/>
    </location>
</feature>
<evidence type="ECO:0000256" key="1">
    <source>
        <dbReference type="ARBA" id="ARBA00022898"/>
    </source>
</evidence>
<dbReference type="HAMAP" id="MF_02087">
    <property type="entry name" value="PLP_homeostasis"/>
    <property type="match status" value="1"/>
</dbReference>
<comment type="similarity">
    <text evidence="2 4">Belongs to the pyridoxal phosphate-binding protein YggS/PROSC family.</text>
</comment>
<feature type="domain" description="Alanine racemase N-terminal" evidence="5">
    <location>
        <begin position="18"/>
        <end position="239"/>
    </location>
</feature>
<sequence>MLSRDLPVEEARQQMADNLDKVRKKIEMALQKSADPAREVTLVAVSKRQPLDRIRALAAAGQVHFGENYVQEGLEKIKDLENLEIKWHFTGSLQSNKARFIPGHFSLVHSLDSVKLARALQKKAAELGIVQPVLIQVNLAGEVQKAGVDPDHVPELIQETGRMDHLDVQGLMLMPPLADDPEESRPYFTGLRKMRDTLEQETGRRLPHLSMGMSQDFVQAVEEGATLVRVGSLLLGPRPGCTFNAYAG</sequence>
<reference evidence="6" key="1">
    <citation type="submission" date="2010-05" db="EMBL/GenBank/DDBJ databases">
        <title>The draft genome of Desulfonatronospira thiodismutans ASO3-1.</title>
        <authorList>
            <consortium name="US DOE Joint Genome Institute (JGI-PGF)"/>
            <person name="Lucas S."/>
            <person name="Copeland A."/>
            <person name="Lapidus A."/>
            <person name="Cheng J.-F."/>
            <person name="Bruce D."/>
            <person name="Goodwin L."/>
            <person name="Pitluck S."/>
            <person name="Chertkov O."/>
            <person name="Brettin T."/>
            <person name="Detter J.C."/>
            <person name="Han C."/>
            <person name="Land M.L."/>
            <person name="Hauser L."/>
            <person name="Kyrpides N."/>
            <person name="Mikhailova N."/>
            <person name="Muyzer G."/>
            <person name="Woyke T."/>
        </authorList>
    </citation>
    <scope>NUCLEOTIDE SEQUENCE [LARGE SCALE GENOMIC DNA]</scope>
    <source>
        <strain evidence="6">ASO3-1</strain>
    </source>
</reference>
<evidence type="ECO:0000256" key="2">
    <source>
        <dbReference type="HAMAP-Rule" id="MF_02087"/>
    </source>
</evidence>
<comment type="cofactor">
    <cofactor evidence="3">
        <name>pyridoxal 5'-phosphate</name>
        <dbReference type="ChEBI" id="CHEBI:597326"/>
    </cofactor>
</comment>
<keyword evidence="7" id="KW-1185">Reference proteome</keyword>
<dbReference type="RefSeq" id="WP_008871260.1">
    <property type="nucleotide sequence ID" value="NZ_ACJN02000003.1"/>
</dbReference>
<protein>
    <recommendedName>
        <fullName evidence="2">Pyridoxal phosphate homeostasis protein</fullName>
        <shortName evidence="2">PLP homeostasis protein</shortName>
    </recommendedName>
</protein>
<evidence type="ECO:0000256" key="3">
    <source>
        <dbReference type="PIRSR" id="PIRSR004848-1"/>
    </source>
</evidence>